<accession>A0A7J6UTL1</accession>
<proteinExistence type="predicted"/>
<feature type="non-terminal residue" evidence="1">
    <location>
        <position position="1"/>
    </location>
</feature>
<dbReference type="Proteomes" id="UP000554482">
    <property type="component" value="Unassembled WGS sequence"/>
</dbReference>
<sequence>PGSNVSNDNYGHIITNLERMKLPTTYSHIWRRNLKGDRESSYIHVISRLVKVRLKVSCCFQLGEVQLQVDVQVLTYHAKILKTPQPM</sequence>
<dbReference type="AlphaFoldDB" id="A0A7J6UTL1"/>
<keyword evidence="2" id="KW-1185">Reference proteome</keyword>
<organism evidence="1 2">
    <name type="scientific">Thalictrum thalictroides</name>
    <name type="common">Rue-anemone</name>
    <name type="synonym">Anemone thalictroides</name>
    <dbReference type="NCBI Taxonomy" id="46969"/>
    <lineage>
        <taxon>Eukaryota</taxon>
        <taxon>Viridiplantae</taxon>
        <taxon>Streptophyta</taxon>
        <taxon>Embryophyta</taxon>
        <taxon>Tracheophyta</taxon>
        <taxon>Spermatophyta</taxon>
        <taxon>Magnoliopsida</taxon>
        <taxon>Ranunculales</taxon>
        <taxon>Ranunculaceae</taxon>
        <taxon>Thalictroideae</taxon>
        <taxon>Thalictrum</taxon>
    </lineage>
</organism>
<evidence type="ECO:0000313" key="1">
    <source>
        <dbReference type="EMBL" id="KAF5175788.1"/>
    </source>
</evidence>
<name>A0A7J6UTL1_THATH</name>
<protein>
    <submittedName>
        <fullName evidence="1">Uncharacterized protein</fullName>
    </submittedName>
</protein>
<gene>
    <name evidence="1" type="ORF">FRX31_034625</name>
</gene>
<reference evidence="1 2" key="1">
    <citation type="submission" date="2020-06" db="EMBL/GenBank/DDBJ databases">
        <title>Transcriptomic and genomic resources for Thalictrum thalictroides and T. hernandezii: Facilitating candidate gene discovery in an emerging model plant lineage.</title>
        <authorList>
            <person name="Arias T."/>
            <person name="Riano-Pachon D.M."/>
            <person name="Di Stilio V.S."/>
        </authorList>
    </citation>
    <scope>NUCLEOTIDE SEQUENCE [LARGE SCALE GENOMIC DNA]</scope>
    <source>
        <strain evidence="2">cv. WT478/WT964</strain>
        <tissue evidence="1">Leaves</tissue>
    </source>
</reference>
<evidence type="ECO:0000313" key="2">
    <source>
        <dbReference type="Proteomes" id="UP000554482"/>
    </source>
</evidence>
<comment type="caution">
    <text evidence="1">The sequence shown here is derived from an EMBL/GenBank/DDBJ whole genome shotgun (WGS) entry which is preliminary data.</text>
</comment>
<dbReference type="EMBL" id="JABWDY010043587">
    <property type="protein sequence ID" value="KAF5175788.1"/>
    <property type="molecule type" value="Genomic_DNA"/>
</dbReference>